<dbReference type="AlphaFoldDB" id="A0A6L3V894"/>
<comment type="caution">
    <text evidence="1">The sequence shown here is derived from an EMBL/GenBank/DDBJ whole genome shotgun (WGS) entry which is preliminary data.</text>
</comment>
<sequence length="99" mass="11665">MNLTIQYETDVQRENIINEKTSDGLYFIGEQINFDDKFLVFSPNPLVIEKRIVYTEVPKEEFDLLKEENTLLKAQNQTLTDRTDFHEDLIAEMAMLVYS</sequence>
<evidence type="ECO:0000313" key="2">
    <source>
        <dbReference type="Proteomes" id="UP000481030"/>
    </source>
</evidence>
<accession>A0A6L3V894</accession>
<organism evidence="1 2">
    <name type="scientific">Cytobacillus depressus</name>
    <dbReference type="NCBI Taxonomy" id="1602942"/>
    <lineage>
        <taxon>Bacteria</taxon>
        <taxon>Bacillati</taxon>
        <taxon>Bacillota</taxon>
        <taxon>Bacilli</taxon>
        <taxon>Bacillales</taxon>
        <taxon>Bacillaceae</taxon>
        <taxon>Cytobacillus</taxon>
    </lineage>
</organism>
<reference evidence="1 2" key="1">
    <citation type="journal article" date="2016" name="Antonie Van Leeuwenhoek">
        <title>Bacillus depressus sp. nov., isolated from soil of a sunflower field.</title>
        <authorList>
            <person name="Wei X."/>
            <person name="Xin D."/>
            <person name="Xin Y."/>
            <person name="Zhang H."/>
            <person name="Wang T."/>
            <person name="Zhang J."/>
        </authorList>
    </citation>
    <scope>NUCLEOTIDE SEQUENCE [LARGE SCALE GENOMIC DNA]</scope>
    <source>
        <strain evidence="1 2">BZ1</strain>
    </source>
</reference>
<dbReference type="OrthoDB" id="2736392at2"/>
<evidence type="ECO:0000313" key="1">
    <source>
        <dbReference type="EMBL" id="KAB2337662.1"/>
    </source>
</evidence>
<dbReference type="EMBL" id="WBOS01000002">
    <property type="protein sequence ID" value="KAB2337662.1"/>
    <property type="molecule type" value="Genomic_DNA"/>
</dbReference>
<proteinExistence type="predicted"/>
<dbReference type="RefSeq" id="WP_151534365.1">
    <property type="nucleotide sequence ID" value="NZ_WBOS01000002.1"/>
</dbReference>
<dbReference type="Proteomes" id="UP000481030">
    <property type="component" value="Unassembled WGS sequence"/>
</dbReference>
<protein>
    <submittedName>
        <fullName evidence="1">Uncharacterized protein</fullName>
    </submittedName>
</protein>
<gene>
    <name evidence="1" type="ORF">F7731_08700</name>
</gene>
<keyword evidence="2" id="KW-1185">Reference proteome</keyword>
<name>A0A6L3V894_9BACI</name>